<dbReference type="PANTHER" id="PTHR43731">
    <property type="entry name" value="RHOMBOID PROTEASE"/>
    <property type="match status" value="1"/>
</dbReference>
<comment type="similarity">
    <text evidence="2">Belongs to the peptidase S54 family.</text>
</comment>
<dbReference type="GO" id="GO:0004252">
    <property type="term" value="F:serine-type endopeptidase activity"/>
    <property type="evidence" value="ECO:0007669"/>
    <property type="project" value="InterPro"/>
</dbReference>
<evidence type="ECO:0000313" key="11">
    <source>
        <dbReference type="EMBL" id="KXN99951.1"/>
    </source>
</evidence>
<keyword evidence="6 8" id="KW-0472">Membrane</keyword>
<keyword evidence="4" id="KW-0378">Hydrolase</keyword>
<dbReference type="STRING" id="1548749.LS48_05585"/>
<evidence type="ECO:0000256" key="7">
    <source>
        <dbReference type="SAM" id="MobiDB-lite"/>
    </source>
</evidence>
<evidence type="ECO:0000256" key="3">
    <source>
        <dbReference type="ARBA" id="ARBA00022692"/>
    </source>
</evidence>
<dbReference type="Gene3D" id="1.20.1540.10">
    <property type="entry name" value="Rhomboid-like"/>
    <property type="match status" value="1"/>
</dbReference>
<dbReference type="GO" id="GO:0016020">
    <property type="term" value="C:membrane"/>
    <property type="evidence" value="ECO:0007669"/>
    <property type="project" value="UniProtKB-SubCell"/>
</dbReference>
<feature type="domain" description="Peptidase S54 rhomboid" evidence="9">
    <location>
        <begin position="61"/>
        <end position="205"/>
    </location>
</feature>
<feature type="region of interest" description="Disordered" evidence="7">
    <location>
        <begin position="234"/>
        <end position="261"/>
    </location>
</feature>
<dbReference type="PANTHER" id="PTHR43731:SF14">
    <property type="entry name" value="PRESENILIN-ASSOCIATED RHOMBOID-LIKE PROTEIN, MITOCHONDRIAL"/>
    <property type="match status" value="1"/>
</dbReference>
<evidence type="ECO:0000256" key="6">
    <source>
        <dbReference type="ARBA" id="ARBA00023136"/>
    </source>
</evidence>
<comment type="caution">
    <text evidence="11">The sequence shown here is derived from an EMBL/GenBank/DDBJ whole genome shotgun (WGS) entry which is preliminary data.</text>
</comment>
<reference evidence="11 12" key="2">
    <citation type="journal article" date="2016" name="Int. J. Syst. Evol. Microbiol.">
        <title>Vitellibacter aquimaris sp. nov., a marine bacterium isolated from seawater.</title>
        <authorList>
            <person name="Thevarajoo S."/>
            <person name="Selvaratnam C."/>
            <person name="Goh K.M."/>
            <person name="Hong K.W."/>
            <person name="Chan X.Y."/>
            <person name="Chan K.G."/>
            <person name="Chong C.S."/>
        </authorList>
    </citation>
    <scope>NUCLEOTIDE SEQUENCE [LARGE SCALE GENOMIC DNA]</scope>
    <source>
        <strain evidence="11 12">D-24</strain>
    </source>
</reference>
<dbReference type="OrthoDB" id="680602at2"/>
<feature type="transmembrane region" description="Helical" evidence="8">
    <location>
        <begin position="20"/>
        <end position="44"/>
    </location>
</feature>
<dbReference type="InterPro" id="IPR035952">
    <property type="entry name" value="Rhomboid-like_sf"/>
</dbReference>
<dbReference type="InterPro" id="IPR046483">
    <property type="entry name" value="DUF6576"/>
</dbReference>
<dbReference type="AlphaFoldDB" id="A0A137RIE4"/>
<comment type="subcellular location">
    <subcellularLocation>
        <location evidence="1">Membrane</location>
        <topology evidence="1">Multi-pass membrane protein</topology>
    </subcellularLocation>
</comment>
<dbReference type="InterPro" id="IPR022764">
    <property type="entry name" value="Peptidase_S54_rhomboid_dom"/>
</dbReference>
<evidence type="ECO:0000256" key="2">
    <source>
        <dbReference type="ARBA" id="ARBA00009045"/>
    </source>
</evidence>
<evidence type="ECO:0000256" key="4">
    <source>
        <dbReference type="ARBA" id="ARBA00022801"/>
    </source>
</evidence>
<reference evidence="12" key="1">
    <citation type="submission" date="2014-10" db="EMBL/GenBank/DDBJ databases">
        <title>Genome sequencing of Vitellibacter sp. D-24.</title>
        <authorList>
            <person name="Thevarajoo S."/>
            <person name="Selvaratnam C."/>
            <person name="Goh K.M."/>
            <person name="Chong C.S."/>
        </authorList>
    </citation>
    <scope>NUCLEOTIDE SEQUENCE [LARGE SCALE GENOMIC DNA]</scope>
    <source>
        <strain evidence="12">D-24</strain>
    </source>
</reference>
<dbReference type="InterPro" id="IPR050925">
    <property type="entry name" value="Rhomboid_protease_S54"/>
</dbReference>
<dbReference type="SUPFAM" id="SSF144091">
    <property type="entry name" value="Rhomboid-like"/>
    <property type="match status" value="1"/>
</dbReference>
<keyword evidence="12" id="KW-1185">Reference proteome</keyword>
<gene>
    <name evidence="11" type="ORF">LS48_05585</name>
</gene>
<dbReference type="RefSeq" id="WP_062620854.1">
    <property type="nucleotide sequence ID" value="NZ_JRWG01000003.1"/>
</dbReference>
<evidence type="ECO:0000256" key="8">
    <source>
        <dbReference type="SAM" id="Phobius"/>
    </source>
</evidence>
<dbReference type="EMBL" id="JRWG01000003">
    <property type="protein sequence ID" value="KXN99951.1"/>
    <property type="molecule type" value="Genomic_DNA"/>
</dbReference>
<dbReference type="Pfam" id="PF20216">
    <property type="entry name" value="DUF6576"/>
    <property type="match status" value="1"/>
</dbReference>
<evidence type="ECO:0000256" key="1">
    <source>
        <dbReference type="ARBA" id="ARBA00004141"/>
    </source>
</evidence>
<evidence type="ECO:0000259" key="9">
    <source>
        <dbReference type="Pfam" id="PF01694"/>
    </source>
</evidence>
<evidence type="ECO:0000313" key="12">
    <source>
        <dbReference type="Proteomes" id="UP000070138"/>
    </source>
</evidence>
<feature type="domain" description="DUF6576" evidence="10">
    <location>
        <begin position="252"/>
        <end position="284"/>
    </location>
</feature>
<feature type="transmembrane region" description="Helical" evidence="8">
    <location>
        <begin position="131"/>
        <end position="150"/>
    </location>
</feature>
<keyword evidence="11" id="KW-0645">Protease</keyword>
<feature type="transmembrane region" description="Helical" evidence="8">
    <location>
        <begin position="100"/>
        <end position="119"/>
    </location>
</feature>
<dbReference type="GO" id="GO:0006508">
    <property type="term" value="P:proteolysis"/>
    <property type="evidence" value="ECO:0007669"/>
    <property type="project" value="UniProtKB-KW"/>
</dbReference>
<feature type="compositionally biased region" description="Basic and acidic residues" evidence="7">
    <location>
        <begin position="250"/>
        <end position="261"/>
    </location>
</feature>
<protein>
    <submittedName>
        <fullName evidence="11">Protease</fullName>
    </submittedName>
</protein>
<evidence type="ECO:0000256" key="5">
    <source>
        <dbReference type="ARBA" id="ARBA00022989"/>
    </source>
</evidence>
<organism evidence="11 12">
    <name type="scientific">Aequorivita aquimaris</name>
    <dbReference type="NCBI Taxonomy" id="1548749"/>
    <lineage>
        <taxon>Bacteria</taxon>
        <taxon>Pseudomonadati</taxon>
        <taxon>Bacteroidota</taxon>
        <taxon>Flavobacteriia</taxon>
        <taxon>Flavobacteriales</taxon>
        <taxon>Flavobacteriaceae</taxon>
        <taxon>Aequorivita</taxon>
    </lineage>
</organism>
<accession>A0A137RIE4</accession>
<dbReference type="Proteomes" id="UP000070138">
    <property type="component" value="Unassembled WGS sequence"/>
</dbReference>
<feature type="transmembrane region" description="Helical" evidence="8">
    <location>
        <begin position="64"/>
        <end position="88"/>
    </location>
</feature>
<evidence type="ECO:0000259" key="10">
    <source>
        <dbReference type="Pfam" id="PF20216"/>
    </source>
</evidence>
<keyword evidence="3 8" id="KW-0812">Transmembrane</keyword>
<dbReference type="PATRIC" id="fig|1548749.3.peg.1177"/>
<sequence length="291" mass="33312">MAATSLSYKYKTANILVKLIVINVAAFLVVRLGSFFLSVSPQYFSRWFVLGDDFDTLLFRPWTLITYGFLHFGFFHILFNMLWLYWFGQFVLNLFTGKRLLTIYLLGAAFGGLLFILSYNFFPVFEMQRGFLIGASGAVMALMVFIATYTPNTEVRIFTFTIKLWHIALFLFLFDLVRIPSSGNAGGLMAHVGGAIFGYIYAVQLAKGNDIGKWFENFMDWIANLFKPRTKKPFKKVHRTTQPASQRSKPRAEKSENQKKVDSILDKIGKSGYESLTKEEKDFLFKAGKDD</sequence>
<keyword evidence="5 8" id="KW-1133">Transmembrane helix</keyword>
<name>A0A137RIE4_9FLAO</name>
<dbReference type="Pfam" id="PF01694">
    <property type="entry name" value="Rhomboid"/>
    <property type="match status" value="1"/>
</dbReference>
<proteinExistence type="inferred from homology"/>
<feature type="transmembrane region" description="Helical" evidence="8">
    <location>
        <begin position="157"/>
        <end position="179"/>
    </location>
</feature>
<feature type="transmembrane region" description="Helical" evidence="8">
    <location>
        <begin position="185"/>
        <end position="203"/>
    </location>
</feature>